<dbReference type="Proteomes" id="UP000529783">
    <property type="component" value="Unassembled WGS sequence"/>
</dbReference>
<sequence>MRKFILFAATAAGLTATAACEPVEDAPPVQGADARGGETGATTKKARPPIGLAAKRTIAERSILSEGGALTCVKVTVANNAKKKVEINPLYFAITGTDSVKHDTGDALGEYEGQIATTDIAPGEKAKGVVCVKGKFVPKTVSMTNPLFSTAARAAVAS</sequence>
<keyword evidence="1 3" id="KW-0732">Signal</keyword>
<reference evidence="5 6" key="1">
    <citation type="submission" date="2020-07" db="EMBL/GenBank/DDBJ databases">
        <title>Sequencing the genomes of 1000 actinobacteria strains.</title>
        <authorList>
            <person name="Klenk H.-P."/>
        </authorList>
    </citation>
    <scope>NUCLEOTIDE SEQUENCE [LARGE SCALE GENOMIC DNA]</scope>
    <source>
        <strain evidence="5 6">DSM 40398</strain>
    </source>
</reference>
<feature type="domain" description="DUF4352" evidence="4">
    <location>
        <begin position="66"/>
        <end position="131"/>
    </location>
</feature>
<dbReference type="InterPro" id="IPR029051">
    <property type="entry name" value="DUF4352"/>
</dbReference>
<gene>
    <name evidence="5" type="ORF">BJY14_008565</name>
</gene>
<dbReference type="Pfam" id="PF11611">
    <property type="entry name" value="DUF4352"/>
    <property type="match status" value="1"/>
</dbReference>
<organism evidence="5 6">
    <name type="scientific">Actinomadura luteofluorescens</name>
    <dbReference type="NCBI Taxonomy" id="46163"/>
    <lineage>
        <taxon>Bacteria</taxon>
        <taxon>Bacillati</taxon>
        <taxon>Actinomycetota</taxon>
        <taxon>Actinomycetes</taxon>
        <taxon>Streptosporangiales</taxon>
        <taxon>Thermomonosporaceae</taxon>
        <taxon>Actinomadura</taxon>
    </lineage>
</organism>
<keyword evidence="6" id="KW-1185">Reference proteome</keyword>
<dbReference type="EMBL" id="JACCBA010000001">
    <property type="protein sequence ID" value="NYD52582.1"/>
    <property type="molecule type" value="Genomic_DNA"/>
</dbReference>
<evidence type="ECO:0000256" key="2">
    <source>
        <dbReference type="SAM" id="MobiDB-lite"/>
    </source>
</evidence>
<feature type="chain" id="PRO_5030900696" description="DUF4352 domain-containing protein" evidence="3">
    <location>
        <begin position="19"/>
        <end position="158"/>
    </location>
</feature>
<feature type="region of interest" description="Disordered" evidence="2">
    <location>
        <begin position="26"/>
        <end position="45"/>
    </location>
</feature>
<dbReference type="Gene3D" id="2.60.40.1240">
    <property type="match status" value="1"/>
</dbReference>
<evidence type="ECO:0000313" key="6">
    <source>
        <dbReference type="Proteomes" id="UP000529783"/>
    </source>
</evidence>
<accession>A0A7Y9JKH6</accession>
<evidence type="ECO:0000313" key="5">
    <source>
        <dbReference type="EMBL" id="NYD52582.1"/>
    </source>
</evidence>
<protein>
    <recommendedName>
        <fullName evidence="4">DUF4352 domain-containing protein</fullName>
    </recommendedName>
</protein>
<evidence type="ECO:0000256" key="3">
    <source>
        <dbReference type="SAM" id="SignalP"/>
    </source>
</evidence>
<proteinExistence type="predicted"/>
<comment type="caution">
    <text evidence="5">The sequence shown here is derived from an EMBL/GenBank/DDBJ whole genome shotgun (WGS) entry which is preliminary data.</text>
</comment>
<dbReference type="PROSITE" id="PS51257">
    <property type="entry name" value="PROKAR_LIPOPROTEIN"/>
    <property type="match status" value="1"/>
</dbReference>
<evidence type="ECO:0000259" key="4">
    <source>
        <dbReference type="Pfam" id="PF11611"/>
    </source>
</evidence>
<dbReference type="RefSeq" id="WP_179848760.1">
    <property type="nucleotide sequence ID" value="NZ_JACCBA010000001.1"/>
</dbReference>
<dbReference type="AlphaFoldDB" id="A0A7Y9JKH6"/>
<dbReference type="InterPro" id="IPR029050">
    <property type="entry name" value="Immunoprotect_excell_Ig-like"/>
</dbReference>
<name>A0A7Y9JKH6_9ACTN</name>
<feature type="signal peptide" evidence="3">
    <location>
        <begin position="1"/>
        <end position="18"/>
    </location>
</feature>
<evidence type="ECO:0000256" key="1">
    <source>
        <dbReference type="ARBA" id="ARBA00022729"/>
    </source>
</evidence>